<keyword evidence="1" id="KW-0472">Membrane</keyword>
<dbReference type="EMBL" id="CP036267">
    <property type="protein sequence ID" value="QDT35502.1"/>
    <property type="molecule type" value="Genomic_DNA"/>
</dbReference>
<accession>A0A517QV36</accession>
<dbReference type="KEGG" id="tpol:Mal48_47790"/>
<dbReference type="Proteomes" id="UP000315724">
    <property type="component" value="Chromosome"/>
</dbReference>
<proteinExistence type="predicted"/>
<feature type="transmembrane region" description="Helical" evidence="1">
    <location>
        <begin position="17"/>
        <end position="38"/>
    </location>
</feature>
<gene>
    <name evidence="2" type="ORF">Mal48_47790</name>
</gene>
<name>A0A517QV36_9PLAN</name>
<keyword evidence="1" id="KW-0812">Transmembrane</keyword>
<evidence type="ECO:0000313" key="2">
    <source>
        <dbReference type="EMBL" id="QDT35502.1"/>
    </source>
</evidence>
<evidence type="ECO:0000256" key="1">
    <source>
        <dbReference type="SAM" id="Phobius"/>
    </source>
</evidence>
<dbReference type="RefSeq" id="WP_145205174.1">
    <property type="nucleotide sequence ID" value="NZ_CP036267.1"/>
</dbReference>
<sequence length="194" mass="21801">MSDQATDSKMRPYSRRFLSLLSIPLMVLLTLGIAYLYLAREPASGETRSDATEGVLVHSEVAIGATEQSAEITSEQILGTWALNAPEANRVIENRADGTASIDVTFGFWASLLYGDEVHLELEWTLKDDLLTHTIVSGTPEKNKQKIIKDFGEKGYFKILGISENQMHLIDFDDPPEEYFWNRVSERTEVSTQK</sequence>
<organism evidence="2 3">
    <name type="scientific">Thalassoglobus polymorphus</name>
    <dbReference type="NCBI Taxonomy" id="2527994"/>
    <lineage>
        <taxon>Bacteria</taxon>
        <taxon>Pseudomonadati</taxon>
        <taxon>Planctomycetota</taxon>
        <taxon>Planctomycetia</taxon>
        <taxon>Planctomycetales</taxon>
        <taxon>Planctomycetaceae</taxon>
        <taxon>Thalassoglobus</taxon>
    </lineage>
</organism>
<keyword evidence="3" id="KW-1185">Reference proteome</keyword>
<evidence type="ECO:0000313" key="3">
    <source>
        <dbReference type="Proteomes" id="UP000315724"/>
    </source>
</evidence>
<dbReference type="OrthoDB" id="289687at2"/>
<reference evidence="2 3" key="1">
    <citation type="submission" date="2019-02" db="EMBL/GenBank/DDBJ databases">
        <title>Deep-cultivation of Planctomycetes and their phenomic and genomic characterization uncovers novel biology.</title>
        <authorList>
            <person name="Wiegand S."/>
            <person name="Jogler M."/>
            <person name="Boedeker C."/>
            <person name="Pinto D."/>
            <person name="Vollmers J."/>
            <person name="Rivas-Marin E."/>
            <person name="Kohn T."/>
            <person name="Peeters S.H."/>
            <person name="Heuer A."/>
            <person name="Rast P."/>
            <person name="Oberbeckmann S."/>
            <person name="Bunk B."/>
            <person name="Jeske O."/>
            <person name="Meyerdierks A."/>
            <person name="Storesund J.E."/>
            <person name="Kallscheuer N."/>
            <person name="Luecker S."/>
            <person name="Lage O.M."/>
            <person name="Pohl T."/>
            <person name="Merkel B.J."/>
            <person name="Hornburger P."/>
            <person name="Mueller R.-W."/>
            <person name="Bruemmer F."/>
            <person name="Labrenz M."/>
            <person name="Spormann A.M."/>
            <person name="Op den Camp H."/>
            <person name="Overmann J."/>
            <person name="Amann R."/>
            <person name="Jetten M.S.M."/>
            <person name="Mascher T."/>
            <person name="Medema M.H."/>
            <person name="Devos D.P."/>
            <person name="Kaster A.-K."/>
            <person name="Ovreas L."/>
            <person name="Rohde M."/>
            <person name="Galperin M.Y."/>
            <person name="Jogler C."/>
        </authorList>
    </citation>
    <scope>NUCLEOTIDE SEQUENCE [LARGE SCALE GENOMIC DNA]</scope>
    <source>
        <strain evidence="2 3">Mal48</strain>
    </source>
</reference>
<dbReference type="AlphaFoldDB" id="A0A517QV36"/>
<keyword evidence="1" id="KW-1133">Transmembrane helix</keyword>
<protein>
    <submittedName>
        <fullName evidence="2">Uncharacterized protein</fullName>
    </submittedName>
</protein>